<reference evidence="2" key="2">
    <citation type="submission" date="2015-01" db="EMBL/GenBank/DDBJ databases">
        <title>Evolutionary Origins and Diversification of the Mycorrhizal Mutualists.</title>
        <authorList>
            <consortium name="DOE Joint Genome Institute"/>
            <consortium name="Mycorrhizal Genomics Consortium"/>
            <person name="Kohler A."/>
            <person name="Kuo A."/>
            <person name="Nagy L.G."/>
            <person name="Floudas D."/>
            <person name="Copeland A."/>
            <person name="Barry K.W."/>
            <person name="Cichocki N."/>
            <person name="Veneault-Fourrey C."/>
            <person name="LaButti K."/>
            <person name="Lindquist E.A."/>
            <person name="Lipzen A."/>
            <person name="Lundell T."/>
            <person name="Morin E."/>
            <person name="Murat C."/>
            <person name="Riley R."/>
            <person name="Ohm R."/>
            <person name="Sun H."/>
            <person name="Tunlid A."/>
            <person name="Henrissat B."/>
            <person name="Grigoriev I.V."/>
            <person name="Hibbett D.S."/>
            <person name="Martin F."/>
        </authorList>
    </citation>
    <scope>NUCLEOTIDE SEQUENCE [LARGE SCALE GENOMIC DNA]</scope>
    <source>
        <strain evidence="2">441</strain>
    </source>
</reference>
<dbReference type="Proteomes" id="UP000054018">
    <property type="component" value="Unassembled WGS sequence"/>
</dbReference>
<evidence type="ECO:0000313" key="2">
    <source>
        <dbReference type="Proteomes" id="UP000054018"/>
    </source>
</evidence>
<sequence length="157" mass="17770">MLPARISTKKSVGTDSSASITKSIHECLNDHENVFRGARKYPVQITQPYCHHTHALRQEYTSTSRGTLFPGVTETFCWGTNADETPPSYVGSDDGTSFCQVLIRQLSCSCALWAAKLSRRYSLYPVSHMLSTFRMSPLYPHYKLVQDALSTKFNKRR</sequence>
<protein>
    <submittedName>
        <fullName evidence="1">Uncharacterized protein</fullName>
    </submittedName>
</protein>
<accession>A0A0C9ZJ49</accession>
<dbReference type="EMBL" id="KN833774">
    <property type="protein sequence ID" value="KIK19973.1"/>
    <property type="molecule type" value="Genomic_DNA"/>
</dbReference>
<gene>
    <name evidence="1" type="ORF">PISMIDRAFT_682726</name>
</gene>
<evidence type="ECO:0000313" key="1">
    <source>
        <dbReference type="EMBL" id="KIK19973.1"/>
    </source>
</evidence>
<reference evidence="1 2" key="1">
    <citation type="submission" date="2014-04" db="EMBL/GenBank/DDBJ databases">
        <authorList>
            <consortium name="DOE Joint Genome Institute"/>
            <person name="Kuo A."/>
            <person name="Kohler A."/>
            <person name="Costa M.D."/>
            <person name="Nagy L.G."/>
            <person name="Floudas D."/>
            <person name="Copeland A."/>
            <person name="Barry K.W."/>
            <person name="Cichocki N."/>
            <person name="Veneault-Fourrey C."/>
            <person name="LaButti K."/>
            <person name="Lindquist E.A."/>
            <person name="Lipzen A."/>
            <person name="Lundell T."/>
            <person name="Morin E."/>
            <person name="Murat C."/>
            <person name="Sun H."/>
            <person name="Tunlid A."/>
            <person name="Henrissat B."/>
            <person name="Grigoriev I.V."/>
            <person name="Hibbett D.S."/>
            <person name="Martin F."/>
            <person name="Nordberg H.P."/>
            <person name="Cantor M.N."/>
            <person name="Hua S.X."/>
        </authorList>
    </citation>
    <scope>NUCLEOTIDE SEQUENCE [LARGE SCALE GENOMIC DNA]</scope>
    <source>
        <strain evidence="1 2">441</strain>
    </source>
</reference>
<dbReference type="AlphaFoldDB" id="A0A0C9ZJ49"/>
<name>A0A0C9ZJ49_9AGAM</name>
<organism evidence="1 2">
    <name type="scientific">Pisolithus microcarpus 441</name>
    <dbReference type="NCBI Taxonomy" id="765257"/>
    <lineage>
        <taxon>Eukaryota</taxon>
        <taxon>Fungi</taxon>
        <taxon>Dikarya</taxon>
        <taxon>Basidiomycota</taxon>
        <taxon>Agaricomycotina</taxon>
        <taxon>Agaricomycetes</taxon>
        <taxon>Agaricomycetidae</taxon>
        <taxon>Boletales</taxon>
        <taxon>Sclerodermatineae</taxon>
        <taxon>Pisolithaceae</taxon>
        <taxon>Pisolithus</taxon>
    </lineage>
</organism>
<proteinExistence type="predicted"/>
<keyword evidence="2" id="KW-1185">Reference proteome</keyword>
<dbReference type="HOGENOM" id="CLU_1678639_0_0_1"/>